<protein>
    <recommendedName>
        <fullName evidence="1">Helix-turn-helix domain-containing protein</fullName>
    </recommendedName>
</protein>
<keyword evidence="3" id="KW-1185">Reference proteome</keyword>
<dbReference type="EMBL" id="OW240915">
    <property type="protein sequence ID" value="CAH2284771.1"/>
    <property type="molecule type" value="Genomic_DNA"/>
</dbReference>
<name>A0AAD1S2B8_PELCU</name>
<feature type="domain" description="Helix-turn-helix" evidence="1">
    <location>
        <begin position="75"/>
        <end position="128"/>
    </location>
</feature>
<dbReference type="PANTHER" id="PTHR21301:SF10">
    <property type="entry name" value="REVERSE TRANSCRIPTASE DOMAIN-CONTAINING PROTEIN"/>
    <property type="match status" value="1"/>
</dbReference>
<dbReference type="Proteomes" id="UP001295444">
    <property type="component" value="Chromosome 04"/>
</dbReference>
<sequence length="140" mass="16348">ILFYRRFINDIFIIWKNVGPTPNEMLNTINSLDTPVRLKMTTSDKQIDFLDVRLYQEEGRIAYTLFSKPTDSNTLLHAKSHHPKHLISSLPQSQFMRVIRNNSNAVNTQHQLQTVWNKFLSRGYNPRDLTKALDRCYGAP</sequence>
<dbReference type="Pfam" id="PF26215">
    <property type="entry name" value="HTH_animal"/>
    <property type="match status" value="1"/>
</dbReference>
<evidence type="ECO:0000313" key="3">
    <source>
        <dbReference type="Proteomes" id="UP001295444"/>
    </source>
</evidence>
<accession>A0AAD1S2B8</accession>
<evidence type="ECO:0000313" key="2">
    <source>
        <dbReference type="EMBL" id="CAH2284771.1"/>
    </source>
</evidence>
<feature type="non-terminal residue" evidence="2">
    <location>
        <position position="1"/>
    </location>
</feature>
<dbReference type="AlphaFoldDB" id="A0AAD1S2B8"/>
<gene>
    <name evidence="2" type="ORF">PECUL_23A015376</name>
</gene>
<reference evidence="2" key="1">
    <citation type="submission" date="2022-03" db="EMBL/GenBank/DDBJ databases">
        <authorList>
            <person name="Alioto T."/>
            <person name="Alioto T."/>
            <person name="Gomez Garrido J."/>
        </authorList>
    </citation>
    <scope>NUCLEOTIDE SEQUENCE</scope>
</reference>
<proteinExistence type="predicted"/>
<dbReference type="InterPro" id="IPR058912">
    <property type="entry name" value="HTH_animal"/>
</dbReference>
<evidence type="ECO:0000259" key="1">
    <source>
        <dbReference type="Pfam" id="PF26215"/>
    </source>
</evidence>
<dbReference type="PANTHER" id="PTHR21301">
    <property type="entry name" value="REVERSE TRANSCRIPTASE"/>
    <property type="match status" value="1"/>
</dbReference>
<feature type="non-terminal residue" evidence="2">
    <location>
        <position position="140"/>
    </location>
</feature>
<organism evidence="2 3">
    <name type="scientific">Pelobates cultripes</name>
    <name type="common">Western spadefoot toad</name>
    <dbReference type="NCBI Taxonomy" id="61616"/>
    <lineage>
        <taxon>Eukaryota</taxon>
        <taxon>Metazoa</taxon>
        <taxon>Chordata</taxon>
        <taxon>Craniata</taxon>
        <taxon>Vertebrata</taxon>
        <taxon>Euteleostomi</taxon>
        <taxon>Amphibia</taxon>
        <taxon>Batrachia</taxon>
        <taxon>Anura</taxon>
        <taxon>Pelobatoidea</taxon>
        <taxon>Pelobatidae</taxon>
        <taxon>Pelobates</taxon>
    </lineage>
</organism>